<evidence type="ECO:0000256" key="2">
    <source>
        <dbReference type="ARBA" id="ARBA00006036"/>
    </source>
</evidence>
<keyword evidence="7 13" id="KW-0812">Transmembrane</keyword>
<dbReference type="AlphaFoldDB" id="A0A9Q8X1Z4"/>
<feature type="transmembrane region" description="Helical" evidence="13">
    <location>
        <begin position="344"/>
        <end position="361"/>
    </location>
</feature>
<keyword evidence="11 13" id="KW-0472">Membrane</keyword>
<evidence type="ECO:0000256" key="3">
    <source>
        <dbReference type="ARBA" id="ARBA00022448"/>
    </source>
</evidence>
<dbReference type="GO" id="GO:0015385">
    <property type="term" value="F:sodium:proton antiporter activity"/>
    <property type="evidence" value="ECO:0007669"/>
    <property type="project" value="InterPro"/>
</dbReference>
<feature type="transmembrane region" description="Helical" evidence="13">
    <location>
        <begin position="157"/>
        <end position="175"/>
    </location>
</feature>
<keyword evidence="4 13" id="KW-0050">Antiport</keyword>
<keyword evidence="6" id="KW-0997">Cell inner membrane</keyword>
<feature type="transmembrane region" description="Helical" evidence="13">
    <location>
        <begin position="233"/>
        <end position="253"/>
    </location>
</feature>
<evidence type="ECO:0000313" key="14">
    <source>
        <dbReference type="EMBL" id="URQ62717.1"/>
    </source>
</evidence>
<evidence type="ECO:0000256" key="5">
    <source>
        <dbReference type="ARBA" id="ARBA00022475"/>
    </source>
</evidence>
<evidence type="ECO:0000256" key="11">
    <source>
        <dbReference type="ARBA" id="ARBA00023136"/>
    </source>
</evidence>
<keyword evidence="5 13" id="KW-1003">Cell membrane</keyword>
<organism evidence="14 15">
    <name type="scientific">SAR86 cluster bacterium</name>
    <dbReference type="NCBI Taxonomy" id="2030880"/>
    <lineage>
        <taxon>Bacteria</taxon>
        <taxon>Pseudomonadati</taxon>
        <taxon>Pseudomonadota</taxon>
        <taxon>Gammaproteobacteria</taxon>
        <taxon>SAR86 cluster</taxon>
    </lineage>
</organism>
<proteinExistence type="inferred from homology"/>
<keyword evidence="9 13" id="KW-0915">Sodium</keyword>
<feature type="transmembrane region" description="Helical" evidence="13">
    <location>
        <begin position="471"/>
        <end position="489"/>
    </location>
</feature>
<reference evidence="14" key="1">
    <citation type="submission" date="2022-05" db="EMBL/GenBank/DDBJ databases">
        <title>Single-amplified genomics reveal most streamlined microbe among free-living bacteria.</title>
        <authorList>
            <person name="Roda-Garcia J."/>
            <person name="Haro-Moreno J.M."/>
            <person name="Rodriguez-Valera F."/>
            <person name="Almagro-Moreno S."/>
            <person name="Lopez-Perez M."/>
        </authorList>
    </citation>
    <scope>NUCLEOTIDE SEQUENCE</scope>
    <source>
        <strain evidence="14">TMED112-D2-2</strain>
    </source>
</reference>
<evidence type="ECO:0000256" key="1">
    <source>
        <dbReference type="ARBA" id="ARBA00004651"/>
    </source>
</evidence>
<feature type="transmembrane region" description="Helical" evidence="13">
    <location>
        <begin position="446"/>
        <end position="465"/>
    </location>
</feature>
<dbReference type="EMBL" id="CP097966">
    <property type="protein sequence ID" value="URQ62717.1"/>
    <property type="molecule type" value="Genomic_DNA"/>
</dbReference>
<gene>
    <name evidence="13 14" type="primary">nhaB</name>
    <name evidence="14" type="ORF">M9B40_03020</name>
</gene>
<feature type="transmembrane region" description="Helical" evidence="13">
    <location>
        <begin position="134"/>
        <end position="151"/>
    </location>
</feature>
<evidence type="ECO:0000256" key="8">
    <source>
        <dbReference type="ARBA" id="ARBA00022989"/>
    </source>
</evidence>
<feature type="transmembrane region" description="Helical" evidence="13">
    <location>
        <begin position="20"/>
        <end position="38"/>
    </location>
</feature>
<keyword evidence="12 13" id="KW-0739">Sodium transport</keyword>
<keyword evidence="15" id="KW-1185">Reference proteome</keyword>
<keyword evidence="3 13" id="KW-0813">Transport</keyword>
<comment type="catalytic activity">
    <reaction evidence="13">
        <text>2 Na(+)(in) + 3 H(+)(out) = 2 Na(+)(out) + 3 H(+)(in)</text>
        <dbReference type="Rhea" id="RHEA:29247"/>
        <dbReference type="ChEBI" id="CHEBI:15378"/>
        <dbReference type="ChEBI" id="CHEBI:29101"/>
    </reaction>
</comment>
<comment type="similarity">
    <text evidence="2 13">Belongs to the NhaB Na(+)/H(+) (TC 2.A.34) antiporter family.</text>
</comment>
<evidence type="ECO:0000256" key="10">
    <source>
        <dbReference type="ARBA" id="ARBA00023065"/>
    </source>
</evidence>
<dbReference type="Proteomes" id="UP001056381">
    <property type="component" value="Chromosome"/>
</dbReference>
<dbReference type="GO" id="GO:0005886">
    <property type="term" value="C:plasma membrane"/>
    <property type="evidence" value="ECO:0007669"/>
    <property type="project" value="UniProtKB-SubCell"/>
</dbReference>
<dbReference type="PANTHER" id="PTHR43302:SF1">
    <property type="entry name" value="NA(+)_H(+) ANTIPORTER NHAB"/>
    <property type="match status" value="1"/>
</dbReference>
<comment type="function">
    <text evidence="13">Na(+)/H(+) antiporter that extrudes sodium in exchange for external protons.</text>
</comment>
<comment type="subcellular location">
    <subcellularLocation>
        <location evidence="1 13">Cell membrane</location>
        <topology evidence="1 13">Multi-pass membrane protein</topology>
    </subcellularLocation>
</comment>
<keyword evidence="8 13" id="KW-1133">Transmembrane helix</keyword>
<dbReference type="InterPro" id="IPR004671">
    <property type="entry name" value="Na+/H+_antiporter_NhaB"/>
</dbReference>
<sequence>MTNVLSTFFDSFLGNAPSWYKRTIFGFLIINPALYFLLNILGLETGFILGWIFLLQFIFTLIFSIQCYPLQPGGLIAFQALLMGLTDTYQVFHEIEGNLEVLLLLMFMVSAIFFMKDLLLVIFTKIIEFFENKIILSLLFLFSSAFLSAFLDALTVTAVLISVSIGFYNIFADNLKNKTITQQEFDQGKAFLRDIVMHGAVGTALGGVCTIVGEPQNLLIATKADWSFIEFFLRMAPVTIPVLFFGILTCIIIEKLKLSEYGAQLPTTLRDKLIDAALEKEKNRTNIENTHLVIEAFLGILLIFALAFHLAQVGVIGLFLLVFLTAFKGITSEHDLGEAFKEPLPFTALLVIFFVIVAVIHDQNLFSPVTSYVLSTSPDIQTPLFFIANGVLSAISDNVFVATVYMNEIMAALNDGLINREQFDNLAVAINTGTNLPSVATPNGQAAFLFLLTSSLAPLIGLSYLKMVYKALPYTIALTIVGLICVILFI</sequence>
<feature type="transmembrane region" description="Helical" evidence="13">
    <location>
        <begin position="101"/>
        <end position="122"/>
    </location>
</feature>
<evidence type="ECO:0000256" key="13">
    <source>
        <dbReference type="HAMAP-Rule" id="MF_01599"/>
    </source>
</evidence>
<protein>
    <recommendedName>
        <fullName evidence="13">Na(+)/H(+) antiporter NhaB</fullName>
    </recommendedName>
    <alternativeName>
        <fullName evidence="13">Sodium/proton antiporter NhaB</fullName>
    </alternativeName>
</protein>
<evidence type="ECO:0000313" key="15">
    <source>
        <dbReference type="Proteomes" id="UP001056381"/>
    </source>
</evidence>
<evidence type="ECO:0000256" key="6">
    <source>
        <dbReference type="ARBA" id="ARBA00022519"/>
    </source>
</evidence>
<evidence type="ECO:0000256" key="4">
    <source>
        <dbReference type="ARBA" id="ARBA00022449"/>
    </source>
</evidence>
<dbReference type="Pfam" id="PF06450">
    <property type="entry name" value="NhaB"/>
    <property type="match status" value="1"/>
</dbReference>
<dbReference type="PANTHER" id="PTHR43302">
    <property type="entry name" value="TRANSPORTER ARSB-RELATED"/>
    <property type="match status" value="1"/>
</dbReference>
<evidence type="ECO:0000256" key="7">
    <source>
        <dbReference type="ARBA" id="ARBA00022692"/>
    </source>
</evidence>
<evidence type="ECO:0000256" key="12">
    <source>
        <dbReference type="ARBA" id="ARBA00023201"/>
    </source>
</evidence>
<evidence type="ECO:0000256" key="9">
    <source>
        <dbReference type="ARBA" id="ARBA00023053"/>
    </source>
</evidence>
<feature type="transmembrane region" description="Helical" evidence="13">
    <location>
        <begin position="45"/>
        <end position="65"/>
    </location>
</feature>
<dbReference type="NCBIfam" id="NF007093">
    <property type="entry name" value="PRK09547.1"/>
    <property type="match status" value="1"/>
</dbReference>
<keyword evidence="10 13" id="KW-0406">Ion transport</keyword>
<feature type="transmembrane region" description="Helical" evidence="13">
    <location>
        <begin position="292"/>
        <end position="324"/>
    </location>
</feature>
<dbReference type="HAMAP" id="MF_01599">
    <property type="entry name" value="NhaB"/>
    <property type="match status" value="1"/>
</dbReference>
<name>A0A9Q8X1Z4_9GAMM</name>
<accession>A0A9Q8X1Z4</accession>